<keyword evidence="1" id="KW-0472">Membrane</keyword>
<protein>
    <submittedName>
        <fullName evidence="2">DUF378 domain-containing protein</fullName>
    </submittedName>
</protein>
<dbReference type="RefSeq" id="WP_094826067.1">
    <property type="nucleotide sequence ID" value="NZ_NEVL01000003.1"/>
</dbReference>
<comment type="caution">
    <text evidence="2">The sequence shown here is derived from an EMBL/GenBank/DDBJ whole genome shotgun (WGS) entry which is preliminary data.</text>
</comment>
<proteinExistence type="predicted"/>
<dbReference type="Pfam" id="PF04070">
    <property type="entry name" value="DUF378"/>
    <property type="match status" value="1"/>
</dbReference>
<keyword evidence="1" id="KW-1133">Transmembrane helix</keyword>
<evidence type="ECO:0000313" key="4">
    <source>
        <dbReference type="Proteomes" id="UP000216354"/>
    </source>
</evidence>
<keyword evidence="1" id="KW-0812">Transmembrane</keyword>
<evidence type="ECO:0000313" key="2">
    <source>
        <dbReference type="EMBL" id="OZI35257.1"/>
    </source>
</evidence>
<keyword evidence="4" id="KW-1185">Reference proteome</keyword>
<organism evidence="2 5">
    <name type="scientific">Bordetella genomosp. 1</name>
    <dbReference type="NCBI Taxonomy" id="1395607"/>
    <lineage>
        <taxon>Bacteria</taxon>
        <taxon>Pseudomonadati</taxon>
        <taxon>Pseudomonadota</taxon>
        <taxon>Betaproteobacteria</taxon>
        <taxon>Burkholderiales</taxon>
        <taxon>Alcaligenaceae</taxon>
        <taxon>Bordetella</taxon>
    </lineage>
</organism>
<evidence type="ECO:0000313" key="5">
    <source>
        <dbReference type="Proteomes" id="UP000217005"/>
    </source>
</evidence>
<dbReference type="OrthoDB" id="8657663at2"/>
<dbReference type="AlphaFoldDB" id="A0A261SE48"/>
<dbReference type="InterPro" id="IPR007211">
    <property type="entry name" value="DUF378"/>
</dbReference>
<dbReference type="EMBL" id="NEVL01000003">
    <property type="protein sequence ID" value="OZI35257.1"/>
    <property type="molecule type" value="Genomic_DNA"/>
</dbReference>
<sequence length="96" mass="10668">MSRYAEILTDAGPARDDELPRWVRRQEDTRLGRRDWLALVVLVIAGLNAGLIAAVGLDPLNLLLSHWPWAVRLAQALVGLAALHAVVLLTGWVRER</sequence>
<evidence type="ECO:0000313" key="3">
    <source>
        <dbReference type="EMBL" id="OZI63800.1"/>
    </source>
</evidence>
<dbReference type="Proteomes" id="UP000217005">
    <property type="component" value="Unassembled WGS sequence"/>
</dbReference>
<name>A0A261SE48_9BORD</name>
<dbReference type="EMBL" id="NEVR01000003">
    <property type="protein sequence ID" value="OZI63800.1"/>
    <property type="molecule type" value="Genomic_DNA"/>
</dbReference>
<reference evidence="3 4" key="2">
    <citation type="submission" date="2017-05" db="EMBL/GenBank/DDBJ databases">
        <title>Complete and WGS of Bordetella genogroups.</title>
        <authorList>
            <person name="Spilker T."/>
            <person name="Lipuma J."/>
        </authorList>
    </citation>
    <scope>NUCLEOTIDE SEQUENCE [LARGE SCALE GENOMIC DNA]</scope>
    <source>
        <strain evidence="3 4">AU9795</strain>
    </source>
</reference>
<evidence type="ECO:0000256" key="1">
    <source>
        <dbReference type="SAM" id="Phobius"/>
    </source>
</evidence>
<feature type="transmembrane region" description="Helical" evidence="1">
    <location>
        <begin position="69"/>
        <end position="93"/>
    </location>
</feature>
<dbReference type="Proteomes" id="UP000216354">
    <property type="component" value="Unassembled WGS sequence"/>
</dbReference>
<reference evidence="2 5" key="1">
    <citation type="submission" date="2017-05" db="EMBL/GenBank/DDBJ databases">
        <title>Complete and WGS of Bordetella genogroups.</title>
        <authorList>
            <person name="Spilker T."/>
            <person name="LiPuma J."/>
        </authorList>
    </citation>
    <scope>NUCLEOTIDE SEQUENCE [LARGE SCALE GENOMIC DNA]</scope>
    <source>
        <strain evidence="2 5">AU17610</strain>
    </source>
</reference>
<feature type="transmembrane region" description="Helical" evidence="1">
    <location>
        <begin position="36"/>
        <end position="57"/>
    </location>
</feature>
<accession>A0A261SE48</accession>
<gene>
    <name evidence="3" type="ORF">CAL27_14430</name>
    <name evidence="2" type="ORF">CEG14_09125</name>
</gene>